<organism evidence="2 3">
    <name type="scientific">Polytolypa hystricis (strain UAMH7299)</name>
    <dbReference type="NCBI Taxonomy" id="1447883"/>
    <lineage>
        <taxon>Eukaryota</taxon>
        <taxon>Fungi</taxon>
        <taxon>Dikarya</taxon>
        <taxon>Ascomycota</taxon>
        <taxon>Pezizomycotina</taxon>
        <taxon>Eurotiomycetes</taxon>
        <taxon>Eurotiomycetidae</taxon>
        <taxon>Onygenales</taxon>
        <taxon>Onygenales incertae sedis</taxon>
        <taxon>Polytolypa</taxon>
    </lineage>
</organism>
<feature type="compositionally biased region" description="Low complexity" evidence="1">
    <location>
        <begin position="370"/>
        <end position="379"/>
    </location>
</feature>
<feature type="compositionally biased region" description="Low complexity" evidence="1">
    <location>
        <begin position="330"/>
        <end position="344"/>
    </location>
</feature>
<feature type="compositionally biased region" description="Low complexity" evidence="1">
    <location>
        <begin position="281"/>
        <end position="293"/>
    </location>
</feature>
<feature type="compositionally biased region" description="Pro residues" evidence="1">
    <location>
        <begin position="354"/>
        <end position="369"/>
    </location>
</feature>
<dbReference type="EMBL" id="PDNA01000099">
    <property type="protein sequence ID" value="PGH13879.1"/>
    <property type="molecule type" value="Genomic_DNA"/>
</dbReference>
<evidence type="ECO:0000313" key="2">
    <source>
        <dbReference type="EMBL" id="PGH13879.1"/>
    </source>
</evidence>
<evidence type="ECO:0000256" key="1">
    <source>
        <dbReference type="SAM" id="MobiDB-lite"/>
    </source>
</evidence>
<comment type="caution">
    <text evidence="2">The sequence shown here is derived from an EMBL/GenBank/DDBJ whole genome shotgun (WGS) entry which is preliminary data.</text>
</comment>
<keyword evidence="3" id="KW-1185">Reference proteome</keyword>
<feature type="compositionally biased region" description="Polar residues" evidence="1">
    <location>
        <begin position="191"/>
        <end position="214"/>
    </location>
</feature>
<proteinExistence type="predicted"/>
<dbReference type="Proteomes" id="UP000224634">
    <property type="component" value="Unassembled WGS sequence"/>
</dbReference>
<feature type="compositionally biased region" description="Pro residues" evidence="1">
    <location>
        <begin position="300"/>
        <end position="328"/>
    </location>
</feature>
<accession>A0A2B7XY79</accession>
<feature type="compositionally biased region" description="Low complexity" evidence="1">
    <location>
        <begin position="404"/>
        <end position="418"/>
    </location>
</feature>
<gene>
    <name evidence="2" type="ORF">AJ80_06148</name>
</gene>
<protein>
    <submittedName>
        <fullName evidence="2">Uncharacterized protein</fullName>
    </submittedName>
</protein>
<evidence type="ECO:0000313" key="3">
    <source>
        <dbReference type="Proteomes" id="UP000224634"/>
    </source>
</evidence>
<dbReference type="AlphaFoldDB" id="A0A2B7XY79"/>
<sequence>MPPLPGEERVLTLFADVHYYFSAPTPRPGHDRFDKGSYLYIYHNPAQQRARIEIANNPGLPVQDAFFGSLGSIHLRTSDKFPTLYTLTVDGYRQNIPGSTVTDNSDPNDWQLPSVNPRDGSQNLSRLHTLDLYFWTLSDAQQFLDAARRVLAPGQVDLIGNPPSAAQQEAAISPVVQQLENIAISDPAYRNGQTRNSATQPSSAQTHAPQLNTALSPPLPGPPLSTPSQPVSPLEEPKVHAPPKPQESQQVDYTPLAYNPAAPAAPEPIKPREKTPPPPDAASGTGLTAAASGQYGQTFAPPPPPPMTGGIVPPPPGQPQGYGSPPPHNSRLSLSGSVSSQGVGHNPSGSLSFTPPPPGQPSVSGPPAPQTAAQYAASPGQPNIPTPPAPQGTMQFAPPPQDPNNPAYQQQQQQQQSFAPPPTQTPHQPAAQPPQQSSYQYQPQQQQQQQQQPPYGQPQYNPTLHPQQAQQPQQPAVPIGGYSNYSYGQPQQQSQQGGEYNVHSQVYRPTEAETAIPFAKKQRANDAKMGIEKSVGKFWKKIEKKL</sequence>
<reference evidence="2 3" key="1">
    <citation type="submission" date="2017-10" db="EMBL/GenBank/DDBJ databases">
        <title>Comparative genomics in systemic dimorphic fungi from Ajellomycetaceae.</title>
        <authorList>
            <person name="Munoz J.F."/>
            <person name="Mcewen J.G."/>
            <person name="Clay O.K."/>
            <person name="Cuomo C.A."/>
        </authorList>
    </citation>
    <scope>NUCLEOTIDE SEQUENCE [LARGE SCALE GENOMIC DNA]</scope>
    <source>
        <strain evidence="2 3">UAMH7299</strain>
    </source>
</reference>
<name>A0A2B7XY79_POLH7</name>
<dbReference type="STRING" id="1447883.A0A2B7XY79"/>
<dbReference type="OrthoDB" id="5408296at2759"/>
<feature type="region of interest" description="Disordered" evidence="1">
    <location>
        <begin position="189"/>
        <end position="504"/>
    </location>
</feature>
<feature type="compositionally biased region" description="Low complexity" evidence="1">
    <location>
        <begin position="425"/>
        <end position="498"/>
    </location>
</feature>